<accession>A0A8X6KZM7</accession>
<evidence type="ECO:0000313" key="1">
    <source>
        <dbReference type="EMBL" id="GFQ90046.1"/>
    </source>
</evidence>
<sequence>MYFQSISSLLIGPGRVGNPAASESQKGFYGSLAPELPNGSNCPPVLVFLFSSVSMVTEETPSPAGPRKCNFQPSLQVSFSVTFTKSYCGTGFYLASLLPLSIEGVGQVKTPRCFWLGKEGWAVSSSFDRHRFLWAKLEFL</sequence>
<gene>
    <name evidence="1" type="ORF">TNCT_457081</name>
</gene>
<comment type="caution">
    <text evidence="1">The sequence shown here is derived from an EMBL/GenBank/DDBJ whole genome shotgun (WGS) entry which is preliminary data.</text>
</comment>
<dbReference type="EMBL" id="BMAO01033509">
    <property type="protein sequence ID" value="GFQ90046.1"/>
    <property type="molecule type" value="Genomic_DNA"/>
</dbReference>
<dbReference type="AlphaFoldDB" id="A0A8X6KZM7"/>
<evidence type="ECO:0000313" key="2">
    <source>
        <dbReference type="Proteomes" id="UP000887116"/>
    </source>
</evidence>
<organism evidence="1 2">
    <name type="scientific">Trichonephila clavata</name>
    <name type="common">Joro spider</name>
    <name type="synonym">Nephila clavata</name>
    <dbReference type="NCBI Taxonomy" id="2740835"/>
    <lineage>
        <taxon>Eukaryota</taxon>
        <taxon>Metazoa</taxon>
        <taxon>Ecdysozoa</taxon>
        <taxon>Arthropoda</taxon>
        <taxon>Chelicerata</taxon>
        <taxon>Arachnida</taxon>
        <taxon>Araneae</taxon>
        <taxon>Araneomorphae</taxon>
        <taxon>Entelegynae</taxon>
        <taxon>Araneoidea</taxon>
        <taxon>Nephilidae</taxon>
        <taxon>Trichonephila</taxon>
    </lineage>
</organism>
<reference evidence="1" key="1">
    <citation type="submission" date="2020-07" db="EMBL/GenBank/DDBJ databases">
        <title>Multicomponent nature underlies the extraordinary mechanical properties of spider dragline silk.</title>
        <authorList>
            <person name="Kono N."/>
            <person name="Nakamura H."/>
            <person name="Mori M."/>
            <person name="Yoshida Y."/>
            <person name="Ohtoshi R."/>
            <person name="Malay A.D."/>
            <person name="Moran D.A.P."/>
            <person name="Tomita M."/>
            <person name="Numata K."/>
            <person name="Arakawa K."/>
        </authorList>
    </citation>
    <scope>NUCLEOTIDE SEQUENCE</scope>
</reference>
<proteinExistence type="predicted"/>
<name>A0A8X6KZM7_TRICU</name>
<dbReference type="Proteomes" id="UP000887116">
    <property type="component" value="Unassembled WGS sequence"/>
</dbReference>
<dbReference type="OrthoDB" id="10399698at2759"/>
<protein>
    <submittedName>
        <fullName evidence="1">Uncharacterized protein</fullName>
    </submittedName>
</protein>
<keyword evidence="2" id="KW-1185">Reference proteome</keyword>